<name>A5D1W3_PELTS</name>
<dbReference type="eggNOG" id="COG1449">
    <property type="taxonomic scope" value="Bacteria"/>
</dbReference>
<dbReference type="GO" id="GO:0003824">
    <property type="term" value="F:catalytic activity"/>
    <property type="evidence" value="ECO:0007669"/>
    <property type="project" value="InterPro"/>
</dbReference>
<dbReference type="SUPFAM" id="SSF88713">
    <property type="entry name" value="Glycoside hydrolase/deacetylase"/>
    <property type="match status" value="1"/>
</dbReference>
<dbReference type="Pfam" id="PF03065">
    <property type="entry name" value="Glyco_hydro_57"/>
    <property type="match status" value="1"/>
</dbReference>
<proteinExistence type="inferred from homology"/>
<organism evidence="4 5">
    <name type="scientific">Pelotomaculum thermopropionicum (strain DSM 13744 / JCM 10971 / SI)</name>
    <dbReference type="NCBI Taxonomy" id="370438"/>
    <lineage>
        <taxon>Bacteria</taxon>
        <taxon>Bacillati</taxon>
        <taxon>Bacillota</taxon>
        <taxon>Clostridia</taxon>
        <taxon>Eubacteriales</taxon>
        <taxon>Desulfotomaculaceae</taxon>
        <taxon>Pelotomaculum</taxon>
    </lineage>
</organism>
<dbReference type="GO" id="GO:0005975">
    <property type="term" value="P:carbohydrate metabolic process"/>
    <property type="evidence" value="ECO:0007669"/>
    <property type="project" value="InterPro"/>
</dbReference>
<evidence type="ECO:0000259" key="3">
    <source>
        <dbReference type="Pfam" id="PF03065"/>
    </source>
</evidence>
<dbReference type="InterPro" id="IPR052046">
    <property type="entry name" value="GH57_Enzymes"/>
</dbReference>
<dbReference type="KEGG" id="pth:PTH_1587"/>
<protein>
    <recommendedName>
        <fullName evidence="3">Glycoside hydrolase family 57 N-terminal domain-containing protein</fullName>
    </recommendedName>
</protein>
<keyword evidence="5" id="KW-1185">Reference proteome</keyword>
<dbReference type="AlphaFoldDB" id="A5D1W3"/>
<dbReference type="CDD" id="cd10797">
    <property type="entry name" value="GH57N_APU_like_1"/>
    <property type="match status" value="1"/>
</dbReference>
<dbReference type="PANTHER" id="PTHR36306:SF3">
    <property type="entry name" value="GLYCOSIDE HYDROLASE FAMILY 57"/>
    <property type="match status" value="1"/>
</dbReference>
<gene>
    <name evidence="4" type="ordered locus">PTH_1587</name>
</gene>
<dbReference type="Pfam" id="PF12055">
    <property type="entry name" value="DUF3536"/>
    <property type="match status" value="1"/>
</dbReference>
<dbReference type="EMBL" id="AP009389">
    <property type="protein sequence ID" value="BAF59768.1"/>
    <property type="molecule type" value="Genomic_DNA"/>
</dbReference>
<reference evidence="5" key="1">
    <citation type="journal article" date="2008" name="Genome Res.">
        <title>The genome of Pelotomaculum thermopropionicum reveals niche-associated evolution in anaerobic microbiota.</title>
        <authorList>
            <person name="Kosaka T."/>
            <person name="Kato S."/>
            <person name="Shimoyama T."/>
            <person name="Ishii S."/>
            <person name="Abe T."/>
            <person name="Watanabe K."/>
        </authorList>
    </citation>
    <scope>NUCLEOTIDE SEQUENCE [LARGE SCALE GENOMIC DNA]</scope>
    <source>
        <strain evidence="5">DSM 13744 / JCM 10971 / SI</strain>
    </source>
</reference>
<comment type="similarity">
    <text evidence="1">Belongs to the glycosyl hydrolase 57 family.</text>
</comment>
<evidence type="ECO:0000256" key="2">
    <source>
        <dbReference type="ARBA" id="ARBA00023277"/>
    </source>
</evidence>
<evidence type="ECO:0000256" key="1">
    <source>
        <dbReference type="ARBA" id="ARBA00006821"/>
    </source>
</evidence>
<dbReference type="PANTHER" id="PTHR36306">
    <property type="entry name" value="ALPHA-AMYLASE-RELATED-RELATED"/>
    <property type="match status" value="1"/>
</dbReference>
<evidence type="ECO:0000313" key="4">
    <source>
        <dbReference type="EMBL" id="BAF59768.1"/>
    </source>
</evidence>
<keyword evidence="2" id="KW-0119">Carbohydrate metabolism</keyword>
<accession>A5D1W3</accession>
<dbReference type="STRING" id="370438.PTH_1587"/>
<feature type="domain" description="Glycoside hydrolase family 57 N-terminal" evidence="3">
    <location>
        <begin position="39"/>
        <end position="305"/>
    </location>
</feature>
<dbReference type="HOGENOM" id="CLU_018719_0_0_9"/>
<sequence>MERYICVHGHFYQPPRENPWLEDVELQDSAYPYHDWNERITAECYEPNTASRILSEGGWIKKILNNYSKISFNFGPTLLSWMEKKVPEVYQAIIESDKESKQNFSGHGSAFAQCYNHMIMPLANRTDKYTQVVWGIKDFEKRFGRKPEGMWLPETAVDLETLDIMAEHGISFTVLAPYQASRFRRIGEEYWHEAGGRIDTTTPYLINLPESGRKIAVFFYNADISRAVAFERLLVNGERFAGRLLGGFAQRSEPQVVNIATDGETYGHHHRHGDMALAYALDYIESNRLARLTNYAQYLELHPPQFEVEIFENTAWSCAHGVERWRSNCGCNSGTMPGASQAWRTPLRNALDWLRDTVASKYDEKCRQYLKDPWAARNDYISVILDRSAESLWHFFEKHSTRILSPEERSCVLKLLELQRHAMLMYTSCGWFFDELSGIETVQIIKYAARVIQLAQDLFNDQNIESRFLVKLEQAKSNIPEHRDGARIYEKFVRPAMVDLIKVGVHYAICSLFDAYDDKSHIFCYEVHRKDCQSRLTGASRLTVGKAGVTSIITRESADLVYGVFNLGNHHVNAGVRFYQDEECYNKMVQEITGAFDRADYAGVIRLLDHYFGEATYSLRQLFRDKQRKVLDQILDTTLSGIAAEYRNIYERHAPLMRFLNDLNIPQPKVLHTAAEFVLNSNLRQAFLEETPDLEKITALLEEARTLGIPLDSRVLGYVIEQILARTGEQLKAKPDDLSLIRQLDAVVGLVRTLPFEVDLWKVQNIYYRLFQTVYRGYLEKAAKGDESARAWVDQFNSLGDKLKMRREL</sequence>
<dbReference type="Gene3D" id="3.20.110.20">
    <property type="match status" value="1"/>
</dbReference>
<dbReference type="Proteomes" id="UP000006556">
    <property type="component" value="Chromosome"/>
</dbReference>
<dbReference type="InterPro" id="IPR004300">
    <property type="entry name" value="Glyco_hydro_57_N"/>
</dbReference>
<evidence type="ECO:0000313" key="5">
    <source>
        <dbReference type="Proteomes" id="UP000006556"/>
    </source>
</evidence>
<dbReference type="InterPro" id="IPR021923">
    <property type="entry name" value="DUF3536"/>
</dbReference>
<dbReference type="InterPro" id="IPR011330">
    <property type="entry name" value="Glyco_hydro/deAcase_b/a-brl"/>
</dbReference>